<keyword evidence="2" id="KW-1003">Cell membrane</keyword>
<feature type="domain" description="PpiC" evidence="11">
    <location>
        <begin position="188"/>
        <end position="289"/>
    </location>
</feature>
<organism evidence="12">
    <name type="scientific">marine sediment metagenome</name>
    <dbReference type="NCBI Taxonomy" id="412755"/>
    <lineage>
        <taxon>unclassified sequences</taxon>
        <taxon>metagenomes</taxon>
        <taxon>ecological metagenomes</taxon>
    </lineage>
</organism>
<sequence>DILESFQPKNRAIEQLISRRLLHQEAKKLNFKVSENELSNSIRNIEAFQIAGIFDTRLYQRVLNSNRLTPEMFERSQKRSMLTEKLRSLIEDSVKVSDAEAEEWFKWNNTSVKINYVVFEPDRYTDIQSTTDEINTFFDKHKESYKTEAKIKVRYLHFDPDMYRSGIVITDEEISEYYESNPKEFKKPKTVEARHILLKADQSATQEIVEEKRGKILNILKKAREGEDFVQLAKTYSEGPTRDTGGYLGTFQKEAMVGPFAEKAFSMKAGEISEPVRTRFGWHLIKVEKVNEASQFSQKEAEDGIRKKLTDETAQTLAFDEAETVSDALFDGDDLAKAVEGQKPKVMTTDFFSKKGPEKNIQNPEKFAAATFDLTVMDISEIQDFDDGYYILQVIEQIPEEIPELAEVEEEVRADLIKEKKDKKASQDAEELLKELKNGKTMDEVGKKFNLTSGSTGLFKRTESIPDIGYEPAIADAAFKLSAENPIGKNVIKGSKGYYIIKYTDRKVPDLEKFDLEKENIIASR</sequence>
<feature type="non-terminal residue" evidence="12">
    <location>
        <position position="1"/>
    </location>
</feature>
<evidence type="ECO:0000256" key="2">
    <source>
        <dbReference type="ARBA" id="ARBA00022475"/>
    </source>
</evidence>
<dbReference type="SUPFAM" id="SSF54534">
    <property type="entry name" value="FKBP-like"/>
    <property type="match status" value="2"/>
</dbReference>
<evidence type="ECO:0000256" key="7">
    <source>
        <dbReference type="ARBA" id="ARBA00023186"/>
    </source>
</evidence>
<dbReference type="EMBL" id="LAZR01036978">
    <property type="protein sequence ID" value="KKL23430.1"/>
    <property type="molecule type" value="Genomic_DNA"/>
</dbReference>
<dbReference type="InterPro" id="IPR000297">
    <property type="entry name" value="PPIase_PpiC"/>
</dbReference>
<evidence type="ECO:0000256" key="4">
    <source>
        <dbReference type="ARBA" id="ARBA00022692"/>
    </source>
</evidence>
<dbReference type="Pfam" id="PF13145">
    <property type="entry name" value="Rotamase_2"/>
    <property type="match status" value="2"/>
</dbReference>
<protein>
    <recommendedName>
        <fullName evidence="9">Periplasmic chaperone PpiD</fullName>
    </recommendedName>
    <alternativeName>
        <fullName evidence="10">Periplasmic folding chaperone</fullName>
    </alternativeName>
</protein>
<evidence type="ECO:0000313" key="12">
    <source>
        <dbReference type="EMBL" id="KKL23430.1"/>
    </source>
</evidence>
<dbReference type="InterPro" id="IPR046357">
    <property type="entry name" value="PPIase_dom_sf"/>
</dbReference>
<dbReference type="PROSITE" id="PS50198">
    <property type="entry name" value="PPIC_PPIASE_2"/>
    <property type="match status" value="1"/>
</dbReference>
<dbReference type="PANTHER" id="PTHR47529:SF1">
    <property type="entry name" value="PERIPLASMIC CHAPERONE PPID"/>
    <property type="match status" value="1"/>
</dbReference>
<comment type="subcellular location">
    <subcellularLocation>
        <location evidence="1">Cell inner membrane</location>
        <topology evidence="1">Single-pass type II membrane protein</topology>
        <orientation evidence="1">Periplasmic side</orientation>
    </subcellularLocation>
</comment>
<keyword evidence="6" id="KW-0472">Membrane</keyword>
<evidence type="ECO:0000256" key="6">
    <source>
        <dbReference type="ARBA" id="ARBA00023136"/>
    </source>
</evidence>
<dbReference type="Gene3D" id="3.10.50.40">
    <property type="match status" value="3"/>
</dbReference>
<keyword evidence="5" id="KW-1133">Transmembrane helix</keyword>
<dbReference type="Pfam" id="PF13616">
    <property type="entry name" value="Rotamase_3"/>
    <property type="match status" value="1"/>
</dbReference>
<comment type="similarity">
    <text evidence="8">Belongs to the PpiD chaperone family.</text>
</comment>
<evidence type="ECO:0000256" key="9">
    <source>
        <dbReference type="ARBA" id="ARBA00040743"/>
    </source>
</evidence>
<dbReference type="InterPro" id="IPR052029">
    <property type="entry name" value="PpiD_chaperone"/>
</dbReference>
<dbReference type="AlphaFoldDB" id="A0A0F9BNI9"/>
<dbReference type="SUPFAM" id="SSF109998">
    <property type="entry name" value="Triger factor/SurA peptide-binding domain-like"/>
    <property type="match status" value="1"/>
</dbReference>
<evidence type="ECO:0000256" key="3">
    <source>
        <dbReference type="ARBA" id="ARBA00022519"/>
    </source>
</evidence>
<evidence type="ECO:0000256" key="1">
    <source>
        <dbReference type="ARBA" id="ARBA00004382"/>
    </source>
</evidence>
<dbReference type="InterPro" id="IPR027304">
    <property type="entry name" value="Trigger_fact/SurA_dom_sf"/>
</dbReference>
<feature type="non-terminal residue" evidence="12">
    <location>
        <position position="525"/>
    </location>
</feature>
<dbReference type="GO" id="GO:0005886">
    <property type="term" value="C:plasma membrane"/>
    <property type="evidence" value="ECO:0007669"/>
    <property type="project" value="UniProtKB-SubCell"/>
</dbReference>
<dbReference type="Pfam" id="PF13624">
    <property type="entry name" value="SurA_N_3"/>
    <property type="match status" value="1"/>
</dbReference>
<name>A0A0F9BNI9_9ZZZZ</name>
<reference evidence="12" key="1">
    <citation type="journal article" date="2015" name="Nature">
        <title>Complex archaea that bridge the gap between prokaryotes and eukaryotes.</title>
        <authorList>
            <person name="Spang A."/>
            <person name="Saw J.H."/>
            <person name="Jorgensen S.L."/>
            <person name="Zaremba-Niedzwiedzka K."/>
            <person name="Martijn J."/>
            <person name="Lind A.E."/>
            <person name="van Eijk R."/>
            <person name="Schleper C."/>
            <person name="Guy L."/>
            <person name="Ettema T.J."/>
        </authorList>
    </citation>
    <scope>NUCLEOTIDE SEQUENCE</scope>
</reference>
<evidence type="ECO:0000256" key="8">
    <source>
        <dbReference type="ARBA" id="ARBA00038408"/>
    </source>
</evidence>
<gene>
    <name evidence="12" type="ORF">LCGC14_2425460</name>
</gene>
<accession>A0A0F9BNI9</accession>
<evidence type="ECO:0000259" key="11">
    <source>
        <dbReference type="PROSITE" id="PS50198"/>
    </source>
</evidence>
<dbReference type="PANTHER" id="PTHR47529">
    <property type="entry name" value="PEPTIDYL-PROLYL CIS-TRANS ISOMERASE D"/>
    <property type="match status" value="1"/>
</dbReference>
<proteinExistence type="inferred from homology"/>
<evidence type="ECO:0000256" key="10">
    <source>
        <dbReference type="ARBA" id="ARBA00042775"/>
    </source>
</evidence>
<keyword evidence="3" id="KW-0997">Cell inner membrane</keyword>
<keyword evidence="7" id="KW-0143">Chaperone</keyword>
<comment type="caution">
    <text evidence="12">The sequence shown here is derived from an EMBL/GenBank/DDBJ whole genome shotgun (WGS) entry which is preliminary data.</text>
</comment>
<dbReference type="Gene3D" id="1.10.4030.10">
    <property type="entry name" value="Porin chaperone SurA, peptide-binding domain"/>
    <property type="match status" value="1"/>
</dbReference>
<keyword evidence="4" id="KW-0812">Transmembrane</keyword>
<evidence type="ECO:0000256" key="5">
    <source>
        <dbReference type="ARBA" id="ARBA00022989"/>
    </source>
</evidence>
<dbReference type="GO" id="GO:0003755">
    <property type="term" value="F:peptidyl-prolyl cis-trans isomerase activity"/>
    <property type="evidence" value="ECO:0007669"/>
    <property type="project" value="InterPro"/>
</dbReference>